<evidence type="ECO:0000313" key="3">
    <source>
        <dbReference type="Proteomes" id="UP000004699"/>
    </source>
</evidence>
<dbReference type="EMBL" id="DS999411">
    <property type="protein sequence ID" value="EED36607.1"/>
    <property type="molecule type" value="Genomic_DNA"/>
</dbReference>
<dbReference type="HOGENOM" id="CLU_140406_0_0_6"/>
<sequence length="169" mass="18797">MTASARQTIVRRAAKKETTIKPHHIAPKQKPANDRQRLFTRYLIAILVDLVVLNLFAEYSTSVLIPSYGASILAAVLLQLLLQATLTLEHRVGDWFAGRDGKLWLVIRVLFTWVILFGSKFIMLGVINFLLGDAVQFLGALHGAATLIAIIIAMLAAEGLVFWVYRRLG</sequence>
<organism evidence="2 3">
    <name type="scientific">Luminiphilus syltensis NOR5-1B</name>
    <dbReference type="NCBI Taxonomy" id="565045"/>
    <lineage>
        <taxon>Bacteria</taxon>
        <taxon>Pseudomonadati</taxon>
        <taxon>Pseudomonadota</taxon>
        <taxon>Gammaproteobacteria</taxon>
        <taxon>Cellvibrionales</taxon>
        <taxon>Halieaceae</taxon>
        <taxon>Luminiphilus</taxon>
    </lineage>
</organism>
<keyword evidence="1" id="KW-1133">Transmembrane helix</keyword>
<feature type="transmembrane region" description="Helical" evidence="1">
    <location>
        <begin position="143"/>
        <end position="165"/>
    </location>
</feature>
<reference evidence="3" key="1">
    <citation type="journal article" date="2013" name="BMC Microbiol.">
        <title>Taxonomy and evolution of bacteriochlorophyll a-containing members of the OM60/NOR5 clade of marine gammaproteobacteria: description of Luminiphilus syltensis gen. nov., sp. nov., reclassification of Haliea rubra as Pseudohaliea rubra gen. nov., comb. nov., and emendation of Chromatocurvus halotolerans.</title>
        <authorList>
            <person name="Spring S."/>
            <person name="Riedel T."/>
            <person name="Sproer C."/>
            <person name="Yan S."/>
            <person name="Harder J."/>
            <person name="Fuchs B.M."/>
        </authorList>
    </citation>
    <scope>NUCLEOTIDE SEQUENCE [LARGE SCALE GENOMIC DNA]</scope>
    <source>
        <strain evidence="3">NOR51-B</strain>
    </source>
</reference>
<accession>B8KTV0</accession>
<name>B8KTV0_9GAMM</name>
<evidence type="ECO:0000313" key="2">
    <source>
        <dbReference type="EMBL" id="EED36607.1"/>
    </source>
</evidence>
<feature type="transmembrane region" description="Helical" evidence="1">
    <location>
        <begin position="103"/>
        <end position="131"/>
    </location>
</feature>
<dbReference type="STRING" id="565045.NOR51B_2559"/>
<keyword evidence="3" id="KW-1185">Reference proteome</keyword>
<dbReference type="AlphaFoldDB" id="B8KTV0"/>
<dbReference type="RefSeq" id="WP_009021350.1">
    <property type="nucleotide sequence ID" value="NZ_DS999411.1"/>
</dbReference>
<keyword evidence="1" id="KW-0812">Transmembrane</keyword>
<feature type="transmembrane region" description="Helical" evidence="1">
    <location>
        <begin position="63"/>
        <end position="82"/>
    </location>
</feature>
<evidence type="ECO:0000256" key="1">
    <source>
        <dbReference type="SAM" id="Phobius"/>
    </source>
</evidence>
<gene>
    <name evidence="2" type="ORF">NOR51B_2559</name>
</gene>
<proteinExistence type="predicted"/>
<feature type="transmembrane region" description="Helical" evidence="1">
    <location>
        <begin position="38"/>
        <end position="57"/>
    </location>
</feature>
<dbReference type="Proteomes" id="UP000004699">
    <property type="component" value="Unassembled WGS sequence"/>
</dbReference>
<dbReference type="eggNOG" id="ENOG5032X0D">
    <property type="taxonomic scope" value="Bacteria"/>
</dbReference>
<keyword evidence="1" id="KW-0472">Membrane</keyword>
<protein>
    <submittedName>
        <fullName evidence="2">Uncharacterized protein</fullName>
    </submittedName>
</protein>